<evidence type="ECO:0000313" key="3">
    <source>
        <dbReference type="Proteomes" id="UP001589575"/>
    </source>
</evidence>
<feature type="region of interest" description="Disordered" evidence="1">
    <location>
        <begin position="67"/>
        <end position="115"/>
    </location>
</feature>
<evidence type="ECO:0000256" key="1">
    <source>
        <dbReference type="SAM" id="MobiDB-lite"/>
    </source>
</evidence>
<keyword evidence="3" id="KW-1185">Reference proteome</keyword>
<evidence type="ECO:0000313" key="2">
    <source>
        <dbReference type="EMBL" id="MFB9075515.1"/>
    </source>
</evidence>
<gene>
    <name evidence="2" type="ORF">ACFFX0_31875</name>
</gene>
<feature type="compositionally biased region" description="Basic and acidic residues" evidence="1">
    <location>
        <begin position="1"/>
        <end position="22"/>
    </location>
</feature>
<dbReference type="EMBL" id="JBHMFI010000023">
    <property type="protein sequence ID" value="MFB9075515.1"/>
    <property type="molecule type" value="Genomic_DNA"/>
</dbReference>
<feature type="region of interest" description="Disordered" evidence="1">
    <location>
        <begin position="1"/>
        <end position="32"/>
    </location>
</feature>
<organism evidence="2 3">
    <name type="scientific">Citricoccus parietis</name>
    <dbReference type="NCBI Taxonomy" id="592307"/>
    <lineage>
        <taxon>Bacteria</taxon>
        <taxon>Bacillati</taxon>
        <taxon>Actinomycetota</taxon>
        <taxon>Actinomycetes</taxon>
        <taxon>Micrococcales</taxon>
        <taxon>Micrococcaceae</taxon>
        <taxon>Citricoccus</taxon>
    </lineage>
</organism>
<accession>A0ABV5G983</accession>
<protein>
    <submittedName>
        <fullName evidence="2">Uncharacterized protein</fullName>
    </submittedName>
</protein>
<comment type="caution">
    <text evidence="2">The sequence shown here is derived from an EMBL/GenBank/DDBJ whole genome shotgun (WGS) entry which is preliminary data.</text>
</comment>
<feature type="compositionally biased region" description="Basic and acidic residues" evidence="1">
    <location>
        <begin position="67"/>
        <end position="77"/>
    </location>
</feature>
<name>A0ABV5G983_9MICC</name>
<dbReference type="Proteomes" id="UP001589575">
    <property type="component" value="Unassembled WGS sequence"/>
</dbReference>
<proteinExistence type="predicted"/>
<sequence>MDAERHVQDEQGEGNRADEHSRRTLRVAGDQRAELQDVHRCAEHAEHGDGQGKVDTELLLLQADKTCNQDHDSEQGRDQCCPAGERRGDIGDGTNGDEKDAESEGEATHSASLGR</sequence>
<reference evidence="2 3" key="1">
    <citation type="submission" date="2024-09" db="EMBL/GenBank/DDBJ databases">
        <authorList>
            <person name="Sun Q."/>
            <person name="Mori K."/>
        </authorList>
    </citation>
    <scope>NUCLEOTIDE SEQUENCE [LARGE SCALE GENOMIC DNA]</scope>
    <source>
        <strain evidence="2 3">CCM 7609</strain>
    </source>
</reference>